<dbReference type="InParanoid" id="A0A1Y2GYX3"/>
<comment type="similarity">
    <text evidence="3">Belongs to the oxygen-dependent FAD-linked oxidoreductase family.</text>
</comment>
<dbReference type="AlphaFoldDB" id="A0A1Y2GYX3"/>
<dbReference type="Pfam" id="PF01565">
    <property type="entry name" value="FAD_binding_4"/>
    <property type="match status" value="1"/>
</dbReference>
<evidence type="ECO:0000259" key="8">
    <source>
        <dbReference type="PROSITE" id="PS51387"/>
    </source>
</evidence>
<gene>
    <name evidence="9" type="ORF">BCR41DRAFT_376702</name>
</gene>
<dbReference type="InterPro" id="IPR036318">
    <property type="entry name" value="FAD-bd_PCMH-like_sf"/>
</dbReference>
<evidence type="ECO:0000256" key="5">
    <source>
        <dbReference type="ARBA" id="ARBA00022644"/>
    </source>
</evidence>
<dbReference type="GO" id="GO:0003885">
    <property type="term" value="F:D-arabinono-1,4-lactone oxidase activity"/>
    <property type="evidence" value="ECO:0007669"/>
    <property type="project" value="UniProtKB-EC"/>
</dbReference>
<dbReference type="Pfam" id="PF04030">
    <property type="entry name" value="ALO"/>
    <property type="match status" value="1"/>
</dbReference>
<comment type="pathway">
    <text evidence="2">Cofactor biosynthesis; L-ascorbate biosynthesis.</text>
</comment>
<dbReference type="Gene3D" id="3.30.70.2520">
    <property type="match status" value="1"/>
</dbReference>
<dbReference type="PANTHER" id="PTHR43762:SF1">
    <property type="entry name" value="D-ARABINONO-1,4-LACTONE OXIDASE"/>
    <property type="match status" value="1"/>
</dbReference>
<comment type="pathway">
    <text evidence="1">Cofactor biosynthesis; D-erythroascorbate biosynthesis; dehydro-D-arabinono-1,4-lactone from D-arabinose: step 2/2.</text>
</comment>
<dbReference type="UniPathway" id="UPA00771">
    <property type="reaction ID" value="UER00766"/>
</dbReference>
<protein>
    <recommendedName>
        <fullName evidence="4">D-arabinono-1,4-lactone oxidase</fullName>
        <ecNumber evidence="4">1.1.3.37</ecNumber>
    </recommendedName>
    <alternativeName>
        <fullName evidence="7">L-galactono-gamma-lactone oxidase</fullName>
    </alternativeName>
</protein>
<evidence type="ECO:0000313" key="9">
    <source>
        <dbReference type="EMBL" id="ORZ27466.1"/>
    </source>
</evidence>
<name>A0A1Y2GYX3_9FUNG</name>
<dbReference type="PIRSF" id="PIRSF000136">
    <property type="entry name" value="LGO_GLO"/>
    <property type="match status" value="1"/>
</dbReference>
<dbReference type="InterPro" id="IPR016167">
    <property type="entry name" value="FAD-bd_PCMH_sub1"/>
</dbReference>
<dbReference type="Proteomes" id="UP000193648">
    <property type="component" value="Unassembled WGS sequence"/>
</dbReference>
<dbReference type="STRING" id="64571.A0A1Y2GYX3"/>
<dbReference type="Gene3D" id="1.10.45.10">
    <property type="entry name" value="Vanillyl-alcohol Oxidase, Chain A, domain 4"/>
    <property type="match status" value="1"/>
</dbReference>
<organism evidence="9 10">
    <name type="scientific">Lobosporangium transversale</name>
    <dbReference type="NCBI Taxonomy" id="64571"/>
    <lineage>
        <taxon>Eukaryota</taxon>
        <taxon>Fungi</taxon>
        <taxon>Fungi incertae sedis</taxon>
        <taxon>Mucoromycota</taxon>
        <taxon>Mortierellomycotina</taxon>
        <taxon>Mortierellomycetes</taxon>
        <taxon>Mortierellales</taxon>
        <taxon>Mortierellaceae</taxon>
        <taxon>Lobosporangium</taxon>
    </lineage>
</organism>
<dbReference type="GO" id="GO:0071949">
    <property type="term" value="F:FAD binding"/>
    <property type="evidence" value="ECO:0007669"/>
    <property type="project" value="InterPro"/>
</dbReference>
<dbReference type="OrthoDB" id="610608at2759"/>
<dbReference type="GO" id="GO:0019853">
    <property type="term" value="P:L-ascorbic acid biosynthetic process"/>
    <property type="evidence" value="ECO:0007669"/>
    <property type="project" value="UniProtKB-UniPathway"/>
</dbReference>
<dbReference type="PANTHER" id="PTHR43762">
    <property type="entry name" value="L-GULONOLACTONE OXIDASE"/>
    <property type="match status" value="1"/>
</dbReference>
<evidence type="ECO:0000313" key="10">
    <source>
        <dbReference type="Proteomes" id="UP000193648"/>
    </source>
</evidence>
<dbReference type="InterPro" id="IPR016169">
    <property type="entry name" value="FAD-bd_PCMH_sub2"/>
</dbReference>
<evidence type="ECO:0000256" key="3">
    <source>
        <dbReference type="ARBA" id="ARBA00005466"/>
    </source>
</evidence>
<keyword evidence="6" id="KW-0560">Oxidoreductase</keyword>
<dbReference type="Gene3D" id="3.30.465.10">
    <property type="match status" value="1"/>
</dbReference>
<evidence type="ECO:0000256" key="6">
    <source>
        <dbReference type="ARBA" id="ARBA00023002"/>
    </source>
</evidence>
<dbReference type="GO" id="GO:0005739">
    <property type="term" value="C:mitochondrion"/>
    <property type="evidence" value="ECO:0007669"/>
    <property type="project" value="TreeGrafter"/>
</dbReference>
<evidence type="ECO:0000256" key="1">
    <source>
        <dbReference type="ARBA" id="ARBA00005083"/>
    </source>
</evidence>
<dbReference type="UniPathway" id="UPA00132"/>
<dbReference type="InterPro" id="IPR007173">
    <property type="entry name" value="ALO_C"/>
</dbReference>
<evidence type="ECO:0000256" key="4">
    <source>
        <dbReference type="ARBA" id="ARBA00013136"/>
    </source>
</evidence>
<comment type="caution">
    <text evidence="9">The sequence shown here is derived from an EMBL/GenBank/DDBJ whole genome shotgun (WGS) entry which is preliminary data.</text>
</comment>
<keyword evidence="10" id="KW-1185">Reference proteome</keyword>
<dbReference type="InterPro" id="IPR006094">
    <property type="entry name" value="Oxid_FAD_bind_N"/>
</dbReference>
<reference evidence="9 10" key="1">
    <citation type="submission" date="2016-07" db="EMBL/GenBank/DDBJ databases">
        <title>Pervasive Adenine N6-methylation of Active Genes in Fungi.</title>
        <authorList>
            <consortium name="DOE Joint Genome Institute"/>
            <person name="Mondo S.J."/>
            <person name="Dannebaum R.O."/>
            <person name="Kuo R.C."/>
            <person name="Labutti K."/>
            <person name="Haridas S."/>
            <person name="Kuo A."/>
            <person name="Salamov A."/>
            <person name="Ahrendt S.R."/>
            <person name="Lipzen A."/>
            <person name="Sullivan W."/>
            <person name="Andreopoulos W.B."/>
            <person name="Clum A."/>
            <person name="Lindquist E."/>
            <person name="Daum C."/>
            <person name="Ramamoorthy G.K."/>
            <person name="Gryganskyi A."/>
            <person name="Culley D."/>
            <person name="Magnuson J.K."/>
            <person name="James T.Y."/>
            <person name="O'Malley M.A."/>
            <person name="Stajich J.E."/>
            <person name="Spatafora J.W."/>
            <person name="Visel A."/>
            <person name="Grigoriev I.V."/>
        </authorList>
    </citation>
    <scope>NUCLEOTIDE SEQUENCE [LARGE SCALE GENOMIC DNA]</scope>
    <source>
        <strain evidence="9 10">NRRL 3116</strain>
    </source>
</reference>
<proteinExistence type="inferred from homology"/>
<sequence>MVRVSVLTQQLQTLATPKKTFENWARTFRCVPEQYYTPTTEEEIIKIVHLARLTGKRVKAIGTGHSPSDLACTDGFMINTDKLNRLIRVDQQHKTVTVQAGMKLHRLHDHLQLHDLALNNLGSISDQSVAGLMSTASHGTGAEYPTLCAYVLDLTLVTAKGESIYCSKTENVDIFNAAVCSLGSLGIITSMTLQCERAFRLESHQEPAKLNDVLDNMDTIIHSAEYVRLWWYPHTDKVVIWRANKTDKDYLMPIKSWRYSNWFGYHVFQGLIYICRFIPRLLPLVSRFMFWAQQSRPLKRVDDSVQIFNFDCLFSQYTNEWAIPWSRTSEALRALNEFIETGTVRIEPSKRHEKTSSSSSSSSSAAAVVVGNGRPLKIHPPIEIRFVKKDDVWLSPAYGVDSCYIGLIMYRPFGKPVSYRRFWNGFEKIMGALEGRPHWAKAHSVPYKDLLRAYPKMKEFSEIRQKLDPEGMFLNDYLQRHFVPSS</sequence>
<feature type="domain" description="FAD-binding PCMH-type" evidence="8">
    <location>
        <begin position="28"/>
        <end position="198"/>
    </location>
</feature>
<dbReference type="EC" id="1.1.3.37" evidence="4"/>
<dbReference type="InterPro" id="IPR010031">
    <property type="entry name" value="FAD_lactone_oxidase-like"/>
</dbReference>
<dbReference type="GeneID" id="33568907"/>
<dbReference type="EMBL" id="MCFF01000004">
    <property type="protein sequence ID" value="ORZ27466.1"/>
    <property type="molecule type" value="Genomic_DNA"/>
</dbReference>
<accession>A0A1Y2GYX3</accession>
<dbReference type="PROSITE" id="PS51387">
    <property type="entry name" value="FAD_PCMH"/>
    <property type="match status" value="1"/>
</dbReference>
<dbReference type="InterPro" id="IPR006093">
    <property type="entry name" value="Oxy_OxRdtase_FAD_BS"/>
</dbReference>
<dbReference type="Gene3D" id="3.30.43.10">
    <property type="entry name" value="Uridine Diphospho-n-acetylenolpyruvylglucosamine Reductase, domain 2"/>
    <property type="match status" value="1"/>
</dbReference>
<keyword evidence="5" id="KW-0060">Ascorbate biosynthesis</keyword>
<dbReference type="PROSITE" id="PS00862">
    <property type="entry name" value="OX2_COVAL_FAD"/>
    <property type="match status" value="1"/>
</dbReference>
<dbReference type="FunCoup" id="A0A1Y2GYX3">
    <property type="interactions" value="442"/>
</dbReference>
<dbReference type="InterPro" id="IPR016171">
    <property type="entry name" value="Vanillyl_alc_oxidase_C-sub2"/>
</dbReference>
<dbReference type="GO" id="GO:0016020">
    <property type="term" value="C:membrane"/>
    <property type="evidence" value="ECO:0007669"/>
    <property type="project" value="InterPro"/>
</dbReference>
<evidence type="ECO:0000256" key="2">
    <source>
        <dbReference type="ARBA" id="ARBA00005147"/>
    </source>
</evidence>
<evidence type="ECO:0000256" key="7">
    <source>
        <dbReference type="ARBA" id="ARBA00033418"/>
    </source>
</evidence>
<dbReference type="InterPro" id="IPR016166">
    <property type="entry name" value="FAD-bd_PCMH"/>
</dbReference>
<dbReference type="SUPFAM" id="SSF56176">
    <property type="entry name" value="FAD-binding/transporter-associated domain-like"/>
    <property type="match status" value="1"/>
</dbReference>
<dbReference type="RefSeq" id="XP_021885193.1">
    <property type="nucleotide sequence ID" value="XM_022027064.1"/>
</dbReference>